<accession>A0ABT6M2S6</accession>
<feature type="region of interest" description="Disordered" evidence="1">
    <location>
        <begin position="1"/>
        <end position="40"/>
    </location>
</feature>
<keyword evidence="3" id="KW-1185">Reference proteome</keyword>
<feature type="non-terminal residue" evidence="2">
    <location>
        <position position="40"/>
    </location>
</feature>
<dbReference type="Proteomes" id="UP001160499">
    <property type="component" value="Unassembled WGS sequence"/>
</dbReference>
<reference evidence="2 3" key="1">
    <citation type="submission" date="2023-04" db="EMBL/GenBank/DDBJ databases">
        <title>Forest soil microbial communities from Buena Vista Peninsula, Colon Province, Panama.</title>
        <authorList>
            <person name="Bouskill N."/>
        </authorList>
    </citation>
    <scope>NUCLEOTIDE SEQUENCE [LARGE SCALE GENOMIC DNA]</scope>
    <source>
        <strain evidence="2 3">GGS1</strain>
    </source>
</reference>
<organism evidence="2 3">
    <name type="scientific">Streptomyces pseudovenezuelae</name>
    <dbReference type="NCBI Taxonomy" id="67350"/>
    <lineage>
        <taxon>Bacteria</taxon>
        <taxon>Bacillati</taxon>
        <taxon>Actinomycetota</taxon>
        <taxon>Actinomycetes</taxon>
        <taxon>Kitasatosporales</taxon>
        <taxon>Streptomycetaceae</taxon>
        <taxon>Streptomyces</taxon>
        <taxon>Streptomyces aurantiacus group</taxon>
    </lineage>
</organism>
<evidence type="ECO:0000313" key="3">
    <source>
        <dbReference type="Proteomes" id="UP001160499"/>
    </source>
</evidence>
<comment type="caution">
    <text evidence="2">The sequence shown here is derived from an EMBL/GenBank/DDBJ whole genome shotgun (WGS) entry which is preliminary data.</text>
</comment>
<proteinExistence type="predicted"/>
<dbReference type="EMBL" id="JARXVH010000046">
    <property type="protein sequence ID" value="MDH6222848.1"/>
    <property type="molecule type" value="Genomic_DNA"/>
</dbReference>
<protein>
    <submittedName>
        <fullName evidence="2">Uncharacterized protein</fullName>
    </submittedName>
</protein>
<name>A0ABT6M2S6_9ACTN</name>
<evidence type="ECO:0000313" key="2">
    <source>
        <dbReference type="EMBL" id="MDH6222848.1"/>
    </source>
</evidence>
<evidence type="ECO:0000256" key="1">
    <source>
        <dbReference type="SAM" id="MobiDB-lite"/>
    </source>
</evidence>
<gene>
    <name evidence="2" type="ORF">M2283_010200</name>
</gene>
<sequence>MEIGRRPFSITPPPEAGNPRGDARNEPSASIRLPEAERSG</sequence>